<feature type="region of interest" description="Disordered" evidence="4">
    <location>
        <begin position="340"/>
        <end position="375"/>
    </location>
</feature>
<protein>
    <submittedName>
        <fullName evidence="6">KIP1-like protein</fullName>
    </submittedName>
</protein>
<dbReference type="OrthoDB" id="10255522at2759"/>
<comment type="similarity">
    <text evidence="2">Belongs to the NET family.</text>
</comment>
<feature type="coiled-coil region" evidence="3">
    <location>
        <begin position="619"/>
        <end position="761"/>
    </location>
</feature>
<feature type="coiled-coil region" evidence="3">
    <location>
        <begin position="1022"/>
        <end position="1154"/>
    </location>
</feature>
<keyword evidence="7" id="KW-1185">Reference proteome</keyword>
<dbReference type="Proteomes" id="UP001055439">
    <property type="component" value="Chromosome 2"/>
</dbReference>
<dbReference type="EMBL" id="CP097504">
    <property type="protein sequence ID" value="URD89346.1"/>
    <property type="molecule type" value="Genomic_DNA"/>
</dbReference>
<feature type="compositionally biased region" description="Basic and acidic residues" evidence="4">
    <location>
        <begin position="42"/>
        <end position="53"/>
    </location>
</feature>
<evidence type="ECO:0000256" key="3">
    <source>
        <dbReference type="SAM" id="Coils"/>
    </source>
</evidence>
<dbReference type="GO" id="GO:0005886">
    <property type="term" value="C:plasma membrane"/>
    <property type="evidence" value="ECO:0007669"/>
    <property type="project" value="TreeGrafter"/>
</dbReference>
<feature type="region of interest" description="Disordered" evidence="4">
    <location>
        <begin position="1775"/>
        <end position="1798"/>
    </location>
</feature>
<feature type="compositionally biased region" description="Acidic residues" evidence="4">
    <location>
        <begin position="17"/>
        <end position="27"/>
    </location>
</feature>
<evidence type="ECO:0000256" key="4">
    <source>
        <dbReference type="SAM" id="MobiDB-lite"/>
    </source>
</evidence>
<organism evidence="6 7">
    <name type="scientific">Musa troglodytarum</name>
    <name type="common">fe'i banana</name>
    <dbReference type="NCBI Taxonomy" id="320322"/>
    <lineage>
        <taxon>Eukaryota</taxon>
        <taxon>Viridiplantae</taxon>
        <taxon>Streptophyta</taxon>
        <taxon>Embryophyta</taxon>
        <taxon>Tracheophyta</taxon>
        <taxon>Spermatophyta</taxon>
        <taxon>Magnoliopsida</taxon>
        <taxon>Liliopsida</taxon>
        <taxon>Zingiberales</taxon>
        <taxon>Musaceae</taxon>
        <taxon>Musa</taxon>
    </lineage>
</organism>
<feature type="coiled-coil region" evidence="3">
    <location>
        <begin position="1737"/>
        <end position="1764"/>
    </location>
</feature>
<gene>
    <name evidence="6" type="ORF">MUK42_28749</name>
</gene>
<dbReference type="GO" id="GO:0051015">
    <property type="term" value="F:actin filament binding"/>
    <property type="evidence" value="ECO:0007669"/>
    <property type="project" value="TreeGrafter"/>
</dbReference>
<keyword evidence="1 3" id="KW-0175">Coiled coil</keyword>
<accession>A0A9E7F7I4</accession>
<feature type="region of interest" description="Disordered" evidence="4">
    <location>
        <begin position="1"/>
        <end position="159"/>
    </location>
</feature>
<dbReference type="PANTHER" id="PTHR32258:SF6">
    <property type="entry name" value="PROTEIN NETWORKED 1A"/>
    <property type="match status" value="1"/>
</dbReference>
<feature type="compositionally biased region" description="Basic and acidic residues" evidence="4">
    <location>
        <begin position="1775"/>
        <end position="1788"/>
    </location>
</feature>
<evidence type="ECO:0000259" key="5">
    <source>
        <dbReference type="PROSITE" id="PS51774"/>
    </source>
</evidence>
<feature type="coiled-coil region" evidence="3">
    <location>
        <begin position="1264"/>
        <end position="1326"/>
    </location>
</feature>
<dbReference type="PROSITE" id="PS51774">
    <property type="entry name" value="NAB"/>
    <property type="match status" value="1"/>
</dbReference>
<feature type="domain" description="NAB" evidence="5">
    <location>
        <begin position="184"/>
        <end position="267"/>
    </location>
</feature>
<evidence type="ECO:0000313" key="7">
    <source>
        <dbReference type="Proteomes" id="UP001055439"/>
    </source>
</evidence>
<name>A0A9E7F7I4_9LILI</name>
<dbReference type="InterPro" id="IPR011684">
    <property type="entry name" value="NAB"/>
</dbReference>
<dbReference type="InterPro" id="IPR051861">
    <property type="entry name" value="NET_actin-binding_domain"/>
</dbReference>
<feature type="coiled-coil region" evidence="3">
    <location>
        <begin position="378"/>
        <end position="548"/>
    </location>
</feature>
<evidence type="ECO:0000256" key="1">
    <source>
        <dbReference type="ARBA" id="ARBA00023054"/>
    </source>
</evidence>
<evidence type="ECO:0000256" key="2">
    <source>
        <dbReference type="ARBA" id="ARBA00038006"/>
    </source>
</evidence>
<proteinExistence type="inferred from homology"/>
<feature type="coiled-coil region" evidence="3">
    <location>
        <begin position="790"/>
        <end position="866"/>
    </location>
</feature>
<evidence type="ECO:0000313" key="6">
    <source>
        <dbReference type="EMBL" id="URD89346.1"/>
    </source>
</evidence>
<sequence>MKRAAPWEKSLVISSDDSSDSDSEDDGLATKMSRKYVGPQSAKDHTSEALDSKKKTHGGMNFDALSKHGYRGGPSVLKVPPPRVEDKEQDWSWSTGKGPDASKSITEESFEERERTRAAVAQGEKLSSVRTNLEASRKEKNLSFSQKEKRKRDLGQASRGKNYVEEEKRLLPQKTLVYGAWSGRRRWVEGEREEQLGLFITAASGSRIHMDMKVKAMIKLLEEDADSFARRAEMYYKKRPELKKLVEEFYRGYRALAERYEQSTRVLRHAHQTMIEAFPNQIPSLSDESHYGLSGNEVEPRSPDMPSPVRRLFDSDDLKKDAPRSVSDFHVKKRNWLHAEESDALSRKTSPRQYNEILGSSEGAARGKSYEGKVRKGSNNMEHEYKNFENEADNQDQEGTVKRDASNVIKILQQDISQLSSEIHVLKDQIMEESKRANNAENEVQSLKGSLAKLNSERDTSFLQHQISVERISSLELLLSDAQTDLKSLSDDMLKEVRKLKNIEELNQSLQLDLDTLEKKAMTQELEINQKQEELEKLQIMLQDKYQRCLEAEMAIVESEKKYIQSQEDAKVLALEIQEGMEKLRNVELCNMGLEEEICRLKGENNGLNEQNLQSTLMAKGLQDEIILLKEKKRKLEDEIGFLLGEKEVLGQDLCQVKEENNNLKQRYQDLKEEMQAVSNCVESLQAANKELQNGNNELKEICKKHEAENELLVEKLKDMDKISEKNIILERILSDANFEIEVLREKFSALENTHESLKSEISNCMGERDSLASEVKILLEDVEMLSAKNTVLENSLSDATMEVESLRSKLKDFEESCHYLNDQNSGLLAEKHALESQVEAITMNLENFESRYADVMDNHLNLSRERDLMINQVKDLEDILKSKTHQHETLALTYKNLKGTSENQISLLQEKNQHKDKELQTEQHNLITSLIESFILQRSLSDLKEMNSVLFLDGRKSLEACRSAETLVSKLEQEKLIQMRNIMSLTRHSEKLSDGIRLLWGALNEDNEFMSLEKIQDEILLDIILCEIKKLLNSISEAENDNQQLHLQILVFITLLRHLGIDVVKLRLQNNSLERELEIKNEELFALGHEKNELLGSNERLMEELEASNQREKVLKMEIKALQTHSSDLQGALQTVQCEITNQIEEKKSLSQEVCNLREQYNILEEEHVEIIVEAMRLDHLHLFFKSLNDERLTDLKSLSDDLQSLDVIKNNLATEIGRLIEKVSVLEREKMHFSDSVTYLEEELRNRLLILEFDLNIVSSLFEELDLQAEALKIKLMERETQLSEENQKVKSTQEKNMLLNEVLETLQLDNVETKLVKEEMEKKVLTLSEIVTDRNEEIRGLHEENTMMKRDIDEMHKRVEDLVCREEHLILELQKETSEIMQCEEEIAAMLTDCQILFVNAAFQDEKFQELIVEGEVSTLVQKEVLVAELYLCKEHVEELKNKLHFLEGENRGLKADLDVYLLMLKSLWDGVVSMEEQIMSISMLKPLNNHMKEDISLMSHQHHNSNQPGESHIGTKAAGVLLLEKSIDKVKALQKVIMDTIIHLEQERLDCSATLEAARQEVEMLKSKSVGGDTKQLDVYDSNDDAEYSKGKHGEMIKDIQLDQASSSLPSREVDLSRLSTENPELDEQSWVRAEKNTSNQICKTSPISTENNMESLDEENIYHHPLKMLASELSIDKSDLHKRPTESQEWNKRILRSLDSDAQRLSDLRTSIGELKKSISSQRENLPASYGYDSIKEQLKEAEEALLELIDNNSRLKRLAEDCTSFDGRIIKPEDGGSTERRQISQQAKQGSEKVGTLELKLQKIQYVLVKLEEEHQKRQDRSTRRNRVALRDYLYGWRDNHRQIKRNPFCGCMKPKTKGDH</sequence>
<reference evidence="6" key="1">
    <citation type="submission" date="2022-05" db="EMBL/GenBank/DDBJ databases">
        <title>The Musa troglodytarum L. genome provides insights into the mechanism of non-climacteric behaviour and enrichment of carotenoids.</title>
        <authorList>
            <person name="Wang J."/>
        </authorList>
    </citation>
    <scope>NUCLEOTIDE SEQUENCE</scope>
    <source>
        <tissue evidence="6">Leaf</tissue>
    </source>
</reference>
<dbReference type="Gene3D" id="1.20.5.340">
    <property type="match status" value="1"/>
</dbReference>
<feature type="region of interest" description="Disordered" evidence="4">
    <location>
        <begin position="286"/>
        <end position="317"/>
    </location>
</feature>
<dbReference type="Pfam" id="PF07765">
    <property type="entry name" value="KIP1"/>
    <property type="match status" value="1"/>
</dbReference>
<feature type="coiled-coil region" evidence="3">
    <location>
        <begin position="1369"/>
        <end position="1396"/>
    </location>
</feature>
<dbReference type="PANTHER" id="PTHR32258">
    <property type="entry name" value="PROTEIN NETWORKED 4A"/>
    <property type="match status" value="1"/>
</dbReference>